<dbReference type="Gene3D" id="3.40.50.150">
    <property type="entry name" value="Vaccinia Virus protein VP39"/>
    <property type="match status" value="1"/>
</dbReference>
<dbReference type="PANTHER" id="PTHR34203:SF15">
    <property type="entry name" value="SLL1173 PROTEIN"/>
    <property type="match status" value="1"/>
</dbReference>
<dbReference type="NCBIfam" id="TIGR01444">
    <property type="entry name" value="fkbM_fam"/>
    <property type="match status" value="1"/>
</dbReference>
<protein>
    <recommendedName>
        <fullName evidence="1">Methyltransferase FkbM domain-containing protein</fullName>
    </recommendedName>
</protein>
<sequence length="262" mass="30138">MEYNHWSISEEITTKVWMHGFEINVRVETGYQDVNVISECLGGDCYGLAELSKKITPKVVLDIGGHIGAFGLCAKRYWPDCELIAVEPCKMSAELYRRNLEDNKLKGTVLNKAISYNPDRNKLLYASRTSGGHIVLSEKEAKEYIDTRYRKYEDRMDDIEIITAEELTKDYGVIDLAKWDCEGAEIDAFRKMDKETAAKFRTMVGEYHLWGDGKKILQASPLDEMRFWEDTKRKFPHLLWSWTGTAGGADKYGKFQAWPKAH</sequence>
<dbReference type="SUPFAM" id="SSF53335">
    <property type="entry name" value="S-adenosyl-L-methionine-dependent methyltransferases"/>
    <property type="match status" value="1"/>
</dbReference>
<accession>A0A0F9TK35</accession>
<comment type="caution">
    <text evidence="2">The sequence shown here is derived from an EMBL/GenBank/DDBJ whole genome shotgun (WGS) entry which is preliminary data.</text>
</comment>
<evidence type="ECO:0000313" key="2">
    <source>
        <dbReference type="EMBL" id="KKN49346.1"/>
    </source>
</evidence>
<gene>
    <name evidence="2" type="ORF">LCGC14_0643770</name>
</gene>
<dbReference type="InterPro" id="IPR006342">
    <property type="entry name" value="FkbM_mtfrase"/>
</dbReference>
<dbReference type="EMBL" id="LAZR01001172">
    <property type="protein sequence ID" value="KKN49346.1"/>
    <property type="molecule type" value="Genomic_DNA"/>
</dbReference>
<organism evidence="2">
    <name type="scientific">marine sediment metagenome</name>
    <dbReference type="NCBI Taxonomy" id="412755"/>
    <lineage>
        <taxon>unclassified sequences</taxon>
        <taxon>metagenomes</taxon>
        <taxon>ecological metagenomes</taxon>
    </lineage>
</organism>
<name>A0A0F9TK35_9ZZZZ</name>
<evidence type="ECO:0000259" key="1">
    <source>
        <dbReference type="Pfam" id="PF05050"/>
    </source>
</evidence>
<dbReference type="InterPro" id="IPR052514">
    <property type="entry name" value="SAM-dependent_MTase"/>
</dbReference>
<dbReference type="Pfam" id="PF05050">
    <property type="entry name" value="Methyltransf_21"/>
    <property type="match status" value="1"/>
</dbReference>
<feature type="domain" description="Methyltransferase FkbM" evidence="1">
    <location>
        <begin position="62"/>
        <end position="211"/>
    </location>
</feature>
<dbReference type="InterPro" id="IPR029063">
    <property type="entry name" value="SAM-dependent_MTases_sf"/>
</dbReference>
<reference evidence="2" key="1">
    <citation type="journal article" date="2015" name="Nature">
        <title>Complex archaea that bridge the gap between prokaryotes and eukaryotes.</title>
        <authorList>
            <person name="Spang A."/>
            <person name="Saw J.H."/>
            <person name="Jorgensen S.L."/>
            <person name="Zaremba-Niedzwiedzka K."/>
            <person name="Martijn J."/>
            <person name="Lind A.E."/>
            <person name="van Eijk R."/>
            <person name="Schleper C."/>
            <person name="Guy L."/>
            <person name="Ettema T.J."/>
        </authorList>
    </citation>
    <scope>NUCLEOTIDE SEQUENCE</scope>
</reference>
<dbReference type="PANTHER" id="PTHR34203">
    <property type="entry name" value="METHYLTRANSFERASE, FKBM FAMILY PROTEIN"/>
    <property type="match status" value="1"/>
</dbReference>
<dbReference type="AlphaFoldDB" id="A0A0F9TK35"/>
<proteinExistence type="predicted"/>